<keyword evidence="3" id="KW-0328">Glycosyltransferase</keyword>
<dbReference type="GO" id="GO:0005886">
    <property type="term" value="C:plasma membrane"/>
    <property type="evidence" value="ECO:0007669"/>
    <property type="project" value="UniProtKB-SubCell"/>
</dbReference>
<dbReference type="STRING" id="236234.A0A1J9RP34"/>
<name>A0A1J9RP34_9PEZI</name>
<dbReference type="PANTHER" id="PTHR22913:SF12">
    <property type="entry name" value="MANNURONAN SYNTHASE"/>
    <property type="match status" value="1"/>
</dbReference>
<evidence type="ECO:0000256" key="3">
    <source>
        <dbReference type="ARBA" id="ARBA00022676"/>
    </source>
</evidence>
<feature type="transmembrane region" description="Helical" evidence="6">
    <location>
        <begin position="12"/>
        <end position="29"/>
    </location>
</feature>
<dbReference type="GO" id="GO:0030213">
    <property type="term" value="P:hyaluronan biosynthetic process"/>
    <property type="evidence" value="ECO:0007669"/>
    <property type="project" value="TreeGrafter"/>
</dbReference>
<dbReference type="Proteomes" id="UP000183809">
    <property type="component" value="Unassembled WGS sequence"/>
</dbReference>
<comment type="subcellular location">
    <subcellularLocation>
        <location evidence="1">Cell membrane</location>
    </subcellularLocation>
</comment>
<dbReference type="GeneID" id="31019210"/>
<evidence type="ECO:0000256" key="4">
    <source>
        <dbReference type="ARBA" id="ARBA00022679"/>
    </source>
</evidence>
<keyword evidence="6" id="KW-0812">Transmembrane</keyword>
<dbReference type="AlphaFoldDB" id="A0A1J9RP34"/>
<dbReference type="Pfam" id="PF03142">
    <property type="entry name" value="Chitin_synth_2"/>
    <property type="match status" value="1"/>
</dbReference>
<keyword evidence="4 7" id="KW-0808">Transferase</keyword>
<dbReference type="SUPFAM" id="SSF53448">
    <property type="entry name" value="Nucleotide-diphospho-sugar transferases"/>
    <property type="match status" value="1"/>
</dbReference>
<feature type="transmembrane region" description="Helical" evidence="6">
    <location>
        <begin position="35"/>
        <end position="55"/>
    </location>
</feature>
<evidence type="ECO:0000313" key="8">
    <source>
        <dbReference type="Proteomes" id="UP000183809"/>
    </source>
</evidence>
<keyword evidence="5 6" id="KW-0472">Membrane</keyword>
<dbReference type="PANTHER" id="PTHR22913">
    <property type="entry name" value="HYALURONAN SYNTHASE"/>
    <property type="match status" value="1"/>
</dbReference>
<keyword evidence="8" id="KW-1185">Reference proteome</keyword>
<proteinExistence type="predicted"/>
<evidence type="ECO:0000256" key="5">
    <source>
        <dbReference type="ARBA" id="ARBA00023136"/>
    </source>
</evidence>
<keyword evidence="2" id="KW-1003">Cell membrane</keyword>
<evidence type="ECO:0000256" key="2">
    <source>
        <dbReference type="ARBA" id="ARBA00022475"/>
    </source>
</evidence>
<feature type="transmembrane region" description="Helical" evidence="6">
    <location>
        <begin position="577"/>
        <end position="596"/>
    </location>
</feature>
<dbReference type="GO" id="GO:0085029">
    <property type="term" value="P:extracellular matrix assembly"/>
    <property type="evidence" value="ECO:0007669"/>
    <property type="project" value="TreeGrafter"/>
</dbReference>
<dbReference type="OrthoDB" id="9876900at2759"/>
<accession>A0A1J9RP34</accession>
<reference evidence="7 8" key="1">
    <citation type="submission" date="2016-10" db="EMBL/GenBank/DDBJ databases">
        <title>Proteomics and genomics reveal pathogen-plant mechanisms compatible with a hemibiotrophic lifestyle of Diplodia corticola.</title>
        <authorList>
            <person name="Fernandes I."/>
            <person name="De Jonge R."/>
            <person name="Van De Peer Y."/>
            <person name="Devreese B."/>
            <person name="Alves A."/>
            <person name="Esteves A.C."/>
        </authorList>
    </citation>
    <scope>NUCLEOTIDE SEQUENCE [LARGE SCALE GENOMIC DNA]</scope>
    <source>
        <strain evidence="7 8">CBS 112549</strain>
    </source>
</reference>
<dbReference type="RefSeq" id="XP_020125944.1">
    <property type="nucleotide sequence ID" value="XM_020278948.1"/>
</dbReference>
<comment type="caution">
    <text evidence="7">The sequence shown here is derived from an EMBL/GenBank/DDBJ whole genome shotgun (WGS) entry which is preliminary data.</text>
</comment>
<dbReference type="GO" id="GO:0050501">
    <property type="term" value="F:hyaluronan synthase activity"/>
    <property type="evidence" value="ECO:0007669"/>
    <property type="project" value="TreeGrafter"/>
</dbReference>
<sequence>MIFNFRQLHRALTPVLQALLLIVTISFVYKLALHYTFGFPLLIEGFFQIICSEVNRYKQDRRYKRVQNQADLGEKGNARTECVGMVIGYREDPSLFRQCLESYRNDTTRTVRTLVIGIDGNEPEDMPMVDVAESVYGAANLTVIKLDKPFGALASEMIDGWKVQQSLGEKAHQPNKDEFFDHVCRVLVGRAAALLQDLKLLHDQGGDHAAKAICITQPHMSKKDIMFSAFLFSLALARTHQTPFIWSSDSDTYFDPSASPIHRVLATMAADPSIAGSCGALNVHNPTQSPTTRLIAATYLTDLALTSGQNSAFDVTDCQPGPCAAFLTPALSSILVPWYTQTVLSTRPLVNEDRHLTTLLLARGFRTTFHPSALLHTAAPSTAAAWIVQQCRWSRAIVLETLAHPRVLAARNPMLALYAVRRIAGPYLQAWIVVRYLASGTRVAISSPADIAARVLLCSVYTAAQGGARRSGDAGAGAGRWCRVWPWLCASQVFLQFPQPPVVFWACVTVFDGSWGNEGVGGGAGGKGRATLWTRLRTLGWTWAPFVCVAVWVGLVAAAVCKFLVESSTLVGGGGAEGLYVAAGGVVASMGTFYVFTKG</sequence>
<evidence type="ECO:0000256" key="1">
    <source>
        <dbReference type="ARBA" id="ARBA00004236"/>
    </source>
</evidence>
<evidence type="ECO:0000256" key="6">
    <source>
        <dbReference type="SAM" id="Phobius"/>
    </source>
</evidence>
<organism evidence="7 8">
    <name type="scientific">Diplodia corticola</name>
    <dbReference type="NCBI Taxonomy" id="236234"/>
    <lineage>
        <taxon>Eukaryota</taxon>
        <taxon>Fungi</taxon>
        <taxon>Dikarya</taxon>
        <taxon>Ascomycota</taxon>
        <taxon>Pezizomycotina</taxon>
        <taxon>Dothideomycetes</taxon>
        <taxon>Dothideomycetes incertae sedis</taxon>
        <taxon>Botryosphaeriales</taxon>
        <taxon>Botryosphaeriaceae</taxon>
        <taxon>Diplodia</taxon>
    </lineage>
</organism>
<dbReference type="InterPro" id="IPR029044">
    <property type="entry name" value="Nucleotide-diphossugar_trans"/>
</dbReference>
<dbReference type="EMBL" id="MNUE01000075">
    <property type="protein sequence ID" value="OJD29684.1"/>
    <property type="molecule type" value="Genomic_DNA"/>
</dbReference>
<evidence type="ECO:0000313" key="7">
    <source>
        <dbReference type="EMBL" id="OJD29684.1"/>
    </source>
</evidence>
<gene>
    <name evidence="7" type="ORF">BKCO1_7500033</name>
</gene>
<keyword evidence="6" id="KW-1133">Transmembrane helix</keyword>
<protein>
    <submittedName>
        <fullName evidence="7">Glycosyltransferase family 2 protein</fullName>
    </submittedName>
</protein>
<feature type="transmembrane region" description="Helical" evidence="6">
    <location>
        <begin position="543"/>
        <end position="565"/>
    </location>
</feature>